<gene>
    <name evidence="2" type="primary">pilM</name>
    <name evidence="2" type="ORF">KIH39_11380</name>
</gene>
<dbReference type="InterPro" id="IPR043129">
    <property type="entry name" value="ATPase_NBD"/>
</dbReference>
<dbReference type="Proteomes" id="UP000676194">
    <property type="component" value="Chromosome"/>
</dbReference>
<dbReference type="Gene3D" id="3.30.1490.300">
    <property type="match status" value="1"/>
</dbReference>
<dbReference type="InterPro" id="IPR050696">
    <property type="entry name" value="FtsA/MreB"/>
</dbReference>
<dbReference type="EMBL" id="CP074694">
    <property type="protein sequence ID" value="QVL34477.1"/>
    <property type="molecule type" value="Genomic_DNA"/>
</dbReference>
<feature type="compositionally biased region" description="Polar residues" evidence="1">
    <location>
        <begin position="789"/>
        <end position="802"/>
    </location>
</feature>
<name>A0A8E6EX41_9BACT</name>
<dbReference type="PANTHER" id="PTHR32432">
    <property type="entry name" value="CELL DIVISION PROTEIN FTSA-RELATED"/>
    <property type="match status" value="1"/>
</dbReference>
<proteinExistence type="predicted"/>
<dbReference type="KEGG" id="tsph:KIH39_11380"/>
<feature type="compositionally biased region" description="Gly residues" evidence="1">
    <location>
        <begin position="846"/>
        <end position="855"/>
    </location>
</feature>
<feature type="compositionally biased region" description="Gly residues" evidence="1">
    <location>
        <begin position="717"/>
        <end position="747"/>
    </location>
</feature>
<organism evidence="2 3">
    <name type="scientific">Telmatocola sphagniphila</name>
    <dbReference type="NCBI Taxonomy" id="1123043"/>
    <lineage>
        <taxon>Bacteria</taxon>
        <taxon>Pseudomonadati</taxon>
        <taxon>Planctomycetota</taxon>
        <taxon>Planctomycetia</taxon>
        <taxon>Gemmatales</taxon>
        <taxon>Gemmataceae</taxon>
    </lineage>
</organism>
<dbReference type="Gene3D" id="3.30.420.40">
    <property type="match status" value="2"/>
</dbReference>
<dbReference type="Pfam" id="PF11104">
    <property type="entry name" value="PilM_2"/>
    <property type="match status" value="1"/>
</dbReference>
<accession>A0A8E6EX41</accession>
<feature type="region of interest" description="Disordered" evidence="1">
    <location>
        <begin position="824"/>
        <end position="855"/>
    </location>
</feature>
<feature type="compositionally biased region" description="Low complexity" evidence="1">
    <location>
        <begin position="675"/>
        <end position="708"/>
    </location>
</feature>
<evidence type="ECO:0000256" key="1">
    <source>
        <dbReference type="SAM" id="MobiDB-lite"/>
    </source>
</evidence>
<reference evidence="2" key="1">
    <citation type="submission" date="2021-05" db="EMBL/GenBank/DDBJ databases">
        <title>Complete genome sequence of the cellulolytic planctomycete Telmatocola sphagniphila SP2T and characterization of the first cellulase from planctomycetes.</title>
        <authorList>
            <person name="Rakitin A.L."/>
            <person name="Beletsky A.V."/>
            <person name="Naumoff D.G."/>
            <person name="Kulichevskaya I.S."/>
            <person name="Mardanov A.V."/>
            <person name="Ravin N.V."/>
            <person name="Dedysh S.N."/>
        </authorList>
    </citation>
    <scope>NUCLEOTIDE SEQUENCE</scope>
    <source>
        <strain evidence="2">SP2T</strain>
    </source>
</reference>
<sequence>MAVTSGVWGIDVGQCALKAIRLEIIDGKPTATAFDYIEHPKILSQPDANPDELTKEALEKFLSRNPIKGDKVAMGVPGQSGLARFVKLPPVEEKKIDDIVKFEAKQQIPFPLEEVVWDFQRIGQGQISDGFVETEIGLFAMKRDMISRFLSHFQSAGIEVHLIQMSPLALCNYVTYDLMPDGASKDERGKKKCVVALDLGTDNSNLIITDADKIIWQRPIPLGGNHFTRALTKEMKLTFAKAEHVKRNAAKSPDLPNILKALRPVLTDFVGEVQRSLGYFTNTHRDATVSYMVGIGSGFKLPGMQKYLAEKLNLDVRKPSKFDRMTGDSVLNAPAFIENMLSFPVAYGLATQGLGQSRLTTNLLPPEIHKERLIRAKKPWAVAAAAMFMMGTGVLAIGYSMPYNQAQATIIQSAIDEGKNAKTRADKINKEIASKISDVEATTKKVQSVISGQDERKNWIRMYQFIDNILPVPGENGNLNDQNQVVLWQNQLGLEASKRYVDRLRNGLQPTASIDEAYREYLAAVDVEAINTRFTTNLKGAYDNLENYLNIYTGRSSKEFPYNFDGADLAIKYFNKDAWKEKPTGEGWLVEIRGTTFYNTPLVPTREFLRRAVIQNLLRASQKRESDPNTTTREIEPILGNISHVFLYNYWTDKMPDPGQYRRIGSSLIEEILPAAGSESASDSSQSSGGSPPSGEGVGSASASSAEPWVPLVSAGGSMGGASSGPGELAGPGSPGGGGRKSGFGSPGPGPGSMTMGPGSLAGSGGKMGSGGGGGSGTYASKDADTESAAVQQQPQFDNNGNPIRKVIKPRYEFVVVFVWKEPTPSDKLITPASDITESVPAAPAGGPGPGRGGK</sequence>
<dbReference type="AlphaFoldDB" id="A0A8E6EX41"/>
<feature type="region of interest" description="Disordered" evidence="1">
    <location>
        <begin position="675"/>
        <end position="805"/>
    </location>
</feature>
<protein>
    <submittedName>
        <fullName evidence="2">Type IV pilus assembly protein PilM</fullName>
    </submittedName>
</protein>
<dbReference type="CDD" id="cd24049">
    <property type="entry name" value="ASKHA_NBD_PilM"/>
    <property type="match status" value="1"/>
</dbReference>
<dbReference type="InterPro" id="IPR005883">
    <property type="entry name" value="PilM"/>
</dbReference>
<evidence type="ECO:0000313" key="3">
    <source>
        <dbReference type="Proteomes" id="UP000676194"/>
    </source>
</evidence>
<dbReference type="PANTHER" id="PTHR32432:SF3">
    <property type="entry name" value="ETHANOLAMINE UTILIZATION PROTEIN EUTJ"/>
    <property type="match status" value="1"/>
</dbReference>
<feature type="compositionally biased region" description="Gly residues" evidence="1">
    <location>
        <begin position="760"/>
        <end position="777"/>
    </location>
</feature>
<evidence type="ECO:0000313" key="2">
    <source>
        <dbReference type="EMBL" id="QVL34477.1"/>
    </source>
</evidence>
<dbReference type="NCBIfam" id="TIGR01175">
    <property type="entry name" value="pilM"/>
    <property type="match status" value="1"/>
</dbReference>
<dbReference type="RefSeq" id="WP_213499500.1">
    <property type="nucleotide sequence ID" value="NZ_CP074694.1"/>
</dbReference>
<dbReference type="SUPFAM" id="SSF53067">
    <property type="entry name" value="Actin-like ATPase domain"/>
    <property type="match status" value="2"/>
</dbReference>
<keyword evidence="3" id="KW-1185">Reference proteome</keyword>